<feature type="compositionally biased region" description="Basic and acidic residues" evidence="1">
    <location>
        <begin position="194"/>
        <end position="206"/>
    </location>
</feature>
<proteinExistence type="predicted"/>
<gene>
    <name evidence="2" type="ORF">DNG_04115</name>
</gene>
<organism evidence="2 3">
    <name type="scientific">Cephalotrichum gorgonifer</name>
    <dbReference type="NCBI Taxonomy" id="2041049"/>
    <lineage>
        <taxon>Eukaryota</taxon>
        <taxon>Fungi</taxon>
        <taxon>Dikarya</taxon>
        <taxon>Ascomycota</taxon>
        <taxon>Pezizomycotina</taxon>
        <taxon>Sordariomycetes</taxon>
        <taxon>Hypocreomycetidae</taxon>
        <taxon>Microascales</taxon>
        <taxon>Microascaceae</taxon>
        <taxon>Cephalotrichum</taxon>
    </lineage>
</organism>
<keyword evidence="3" id="KW-1185">Reference proteome</keyword>
<feature type="compositionally biased region" description="Basic residues" evidence="1">
    <location>
        <begin position="1"/>
        <end position="14"/>
    </location>
</feature>
<feature type="compositionally biased region" description="Low complexity" evidence="1">
    <location>
        <begin position="158"/>
        <end position="172"/>
    </location>
</feature>
<accession>A0AAE8MWF0</accession>
<evidence type="ECO:0000256" key="1">
    <source>
        <dbReference type="SAM" id="MobiDB-lite"/>
    </source>
</evidence>
<reference evidence="2" key="1">
    <citation type="submission" date="2018-03" db="EMBL/GenBank/DDBJ databases">
        <authorList>
            <person name="Guldener U."/>
        </authorList>
    </citation>
    <scope>NUCLEOTIDE SEQUENCE</scope>
</reference>
<feature type="compositionally biased region" description="Acidic residues" evidence="1">
    <location>
        <begin position="132"/>
        <end position="157"/>
    </location>
</feature>
<feature type="region of interest" description="Disordered" evidence="1">
    <location>
        <begin position="1"/>
        <end position="208"/>
    </location>
</feature>
<feature type="compositionally biased region" description="Basic and acidic residues" evidence="1">
    <location>
        <begin position="173"/>
        <end position="182"/>
    </location>
</feature>
<feature type="compositionally biased region" description="Pro residues" evidence="1">
    <location>
        <begin position="82"/>
        <end position="93"/>
    </location>
</feature>
<evidence type="ECO:0000313" key="2">
    <source>
        <dbReference type="EMBL" id="SPO01442.1"/>
    </source>
</evidence>
<dbReference type="AlphaFoldDB" id="A0AAE8MWF0"/>
<sequence>MPPKRKAKSPKRARWFPSPPKPKRMRQTEPSPSAAAETRQMESRPPAQEERPQTVVPENLEYYSSSDSSSGMSTIYNVVPQPGQPGQPPPPPKPSRRAGSATSFPCGYHPGAKVETRDSEPSHAATRGPSAGEDESEDYYEDSDAVNTEPDDDDNEEYYSASSSEESSSSEDSTSHSSHEHQPSSPAADSPGTPDREQERAKEPIRKHWLTCNTCERKQKRMGKETFDRLYGRGSEEFVDAAEYSGSEYDEDSEKGCSDGSESD</sequence>
<evidence type="ECO:0000313" key="3">
    <source>
        <dbReference type="Proteomes" id="UP001187682"/>
    </source>
</evidence>
<feature type="compositionally biased region" description="Low complexity" evidence="1">
    <location>
        <begin position="64"/>
        <end position="73"/>
    </location>
</feature>
<dbReference type="Proteomes" id="UP001187682">
    <property type="component" value="Unassembled WGS sequence"/>
</dbReference>
<comment type="caution">
    <text evidence="2">The sequence shown here is derived from an EMBL/GenBank/DDBJ whole genome shotgun (WGS) entry which is preliminary data.</text>
</comment>
<protein>
    <submittedName>
        <fullName evidence="2">Uncharacterized protein</fullName>
    </submittedName>
</protein>
<name>A0AAE8MWF0_9PEZI</name>
<feature type="compositionally biased region" description="Basic and acidic residues" evidence="1">
    <location>
        <begin position="112"/>
        <end position="121"/>
    </location>
</feature>
<feature type="region of interest" description="Disordered" evidence="1">
    <location>
        <begin position="242"/>
        <end position="264"/>
    </location>
</feature>
<feature type="compositionally biased region" description="Basic and acidic residues" evidence="1">
    <location>
        <begin position="39"/>
        <end position="52"/>
    </location>
</feature>
<dbReference type="EMBL" id="ONZQ02000005">
    <property type="protein sequence ID" value="SPO01442.1"/>
    <property type="molecule type" value="Genomic_DNA"/>
</dbReference>